<evidence type="ECO:0000256" key="2">
    <source>
        <dbReference type="ARBA" id="ARBA00012261"/>
    </source>
</evidence>
<dbReference type="Gene3D" id="3.40.50.12230">
    <property type="match status" value="1"/>
</dbReference>
<dbReference type="Pfam" id="PF00551">
    <property type="entry name" value="Formyl_trans_N"/>
    <property type="match status" value="1"/>
</dbReference>
<dbReference type="GO" id="GO:0005829">
    <property type="term" value="C:cytosol"/>
    <property type="evidence" value="ECO:0007669"/>
    <property type="project" value="TreeGrafter"/>
</dbReference>
<evidence type="ECO:0000259" key="7">
    <source>
        <dbReference type="Pfam" id="PF02911"/>
    </source>
</evidence>
<dbReference type="Proteomes" id="UP000269410">
    <property type="component" value="Unassembled WGS sequence"/>
</dbReference>
<dbReference type="InterPro" id="IPR005794">
    <property type="entry name" value="Fmt"/>
</dbReference>
<feature type="domain" description="Formyl transferase N-terminal" evidence="6">
    <location>
        <begin position="4"/>
        <end position="176"/>
    </location>
</feature>
<comment type="catalytic activity">
    <reaction evidence="5">
        <text>L-methionyl-tRNA(fMet) + (6R)-10-formyltetrahydrofolate = N-formyl-L-methionyl-tRNA(fMet) + (6S)-5,6,7,8-tetrahydrofolate + H(+)</text>
        <dbReference type="Rhea" id="RHEA:24380"/>
        <dbReference type="Rhea" id="RHEA-COMP:9952"/>
        <dbReference type="Rhea" id="RHEA-COMP:9953"/>
        <dbReference type="ChEBI" id="CHEBI:15378"/>
        <dbReference type="ChEBI" id="CHEBI:57453"/>
        <dbReference type="ChEBI" id="CHEBI:78530"/>
        <dbReference type="ChEBI" id="CHEBI:78844"/>
        <dbReference type="ChEBI" id="CHEBI:195366"/>
        <dbReference type="EC" id="2.1.2.9"/>
    </reaction>
</comment>
<accession>A0A3M0YWX4</accession>
<evidence type="ECO:0000259" key="6">
    <source>
        <dbReference type="Pfam" id="PF00551"/>
    </source>
</evidence>
<dbReference type="InterPro" id="IPR005793">
    <property type="entry name" value="Formyl_trans_C"/>
</dbReference>
<dbReference type="AlphaFoldDB" id="A0A3M0YWX4"/>
<dbReference type="PANTHER" id="PTHR11138:SF5">
    <property type="entry name" value="METHIONYL-TRNA FORMYLTRANSFERASE, MITOCHONDRIAL"/>
    <property type="match status" value="1"/>
</dbReference>
<evidence type="ECO:0000256" key="5">
    <source>
        <dbReference type="HAMAP-Rule" id="MF_00182"/>
    </source>
</evidence>
<name>A0A3M0YWX4_9BACT</name>
<dbReference type="SUPFAM" id="SSF53328">
    <property type="entry name" value="Formyltransferase"/>
    <property type="match status" value="1"/>
</dbReference>
<comment type="function">
    <text evidence="5">Attaches a formyl group to the free amino group of methionyl-tRNA(fMet). The formyl group appears to play a dual role in the initiator identity of N-formylmethionyl-tRNA by promoting its recognition by IF2 and preventing the misappropriation of this tRNA by the elongation apparatus.</text>
</comment>
<evidence type="ECO:0000256" key="3">
    <source>
        <dbReference type="ARBA" id="ARBA00022679"/>
    </source>
</evidence>
<keyword evidence="3 5" id="KW-0808">Transferase</keyword>
<dbReference type="CDD" id="cd08646">
    <property type="entry name" value="FMT_core_Met-tRNA-FMT_N"/>
    <property type="match status" value="1"/>
</dbReference>
<dbReference type="InterPro" id="IPR041711">
    <property type="entry name" value="Met-tRNA-FMT_N"/>
</dbReference>
<evidence type="ECO:0000256" key="1">
    <source>
        <dbReference type="ARBA" id="ARBA00010699"/>
    </source>
</evidence>
<dbReference type="PANTHER" id="PTHR11138">
    <property type="entry name" value="METHIONYL-TRNA FORMYLTRANSFERASE"/>
    <property type="match status" value="1"/>
</dbReference>
<gene>
    <name evidence="5 8" type="primary">fmt</name>
    <name evidence="8" type="ORF">D6810_03280</name>
</gene>
<dbReference type="InterPro" id="IPR002376">
    <property type="entry name" value="Formyl_transf_N"/>
</dbReference>
<evidence type="ECO:0000313" key="9">
    <source>
        <dbReference type="Proteomes" id="UP000269410"/>
    </source>
</evidence>
<dbReference type="InterPro" id="IPR011034">
    <property type="entry name" value="Formyl_transferase-like_C_sf"/>
</dbReference>
<keyword evidence="4 5" id="KW-0648">Protein biosynthesis</keyword>
<protein>
    <recommendedName>
        <fullName evidence="2 5">Methionyl-tRNA formyltransferase</fullName>
        <ecNumber evidence="2 5">2.1.2.9</ecNumber>
    </recommendedName>
</protein>
<dbReference type="InterPro" id="IPR036477">
    <property type="entry name" value="Formyl_transf_N_sf"/>
</dbReference>
<dbReference type="GO" id="GO:0004479">
    <property type="term" value="F:methionyl-tRNA formyltransferase activity"/>
    <property type="evidence" value="ECO:0007669"/>
    <property type="project" value="UniProtKB-UniRule"/>
</dbReference>
<comment type="caution">
    <text evidence="8">The sequence shown here is derived from an EMBL/GenBank/DDBJ whole genome shotgun (WGS) entry which is preliminary data.</text>
</comment>
<feature type="domain" description="Formyl transferase C-terminal" evidence="7">
    <location>
        <begin position="209"/>
        <end position="300"/>
    </location>
</feature>
<sequence>MYRTIFFGSGSFAIPILKKLSQSTHYDLILVISQPDKPAGRNRNICSTEITDFCKKNIPFVRLLNPFKIEELKEEIQKLKPDLCLVASYGQMIPEEILEIPRFGFLNFHGSLLPKLRGAVPIQTAILQQFKETGTTLQKMVLEMDAGDIIAQRKIAVEDDDTTETLTKKLGNISAEMLENEVLDYLRGTLAPRPQDHSLATYCYKRDFKREKAEIKFDTPLEHVRPIVNANYPWPIAWVNISGKGRVKIFKVGGIMVKKMSDKIEFLKHEKSLCLSLKEGLVEVLELQLEGKRRDSYKNYFFLTSN</sequence>
<reference evidence="8 9" key="1">
    <citation type="submission" date="2018-10" db="EMBL/GenBank/DDBJ databases">
        <title>Thermophilic Lithotrophy and Phototrophy in an Intertidal, Iron-rich, Geothermal Spring.</title>
        <authorList>
            <person name="Ward L.M."/>
            <person name="Idei A."/>
            <person name="Nakagawa M."/>
            <person name="Ueno Y."/>
            <person name="Fischer W."/>
            <person name="Mcglynn S.E."/>
        </authorList>
    </citation>
    <scope>NUCLEOTIDE SEQUENCE [LARGE SCALE GENOMIC DNA]</scope>
    <source>
        <strain evidence="8">J137</strain>
    </source>
</reference>
<dbReference type="EMBL" id="RFKV01000112">
    <property type="protein sequence ID" value="RMD76670.1"/>
    <property type="molecule type" value="Genomic_DNA"/>
</dbReference>
<dbReference type="Pfam" id="PF02911">
    <property type="entry name" value="Formyl_trans_C"/>
    <property type="match status" value="1"/>
</dbReference>
<organism evidence="8 9">
    <name type="scientific">Candidatus Dojkabacteria bacterium</name>
    <dbReference type="NCBI Taxonomy" id="2099670"/>
    <lineage>
        <taxon>Bacteria</taxon>
        <taxon>Candidatus Dojkabacteria</taxon>
    </lineage>
</organism>
<evidence type="ECO:0000256" key="4">
    <source>
        <dbReference type="ARBA" id="ARBA00022917"/>
    </source>
</evidence>
<dbReference type="HAMAP" id="MF_00182">
    <property type="entry name" value="Formyl_trans"/>
    <property type="match status" value="1"/>
</dbReference>
<dbReference type="NCBIfam" id="TIGR00460">
    <property type="entry name" value="fmt"/>
    <property type="match status" value="1"/>
</dbReference>
<feature type="binding site" evidence="5">
    <location>
        <begin position="111"/>
        <end position="114"/>
    </location>
    <ligand>
        <name>(6S)-5,6,7,8-tetrahydrofolate</name>
        <dbReference type="ChEBI" id="CHEBI:57453"/>
    </ligand>
</feature>
<dbReference type="SUPFAM" id="SSF50486">
    <property type="entry name" value="FMT C-terminal domain-like"/>
    <property type="match status" value="1"/>
</dbReference>
<dbReference type="EC" id="2.1.2.9" evidence="2 5"/>
<comment type="similarity">
    <text evidence="1 5">Belongs to the Fmt family.</text>
</comment>
<proteinExistence type="inferred from homology"/>
<evidence type="ECO:0000313" key="8">
    <source>
        <dbReference type="EMBL" id="RMD76670.1"/>
    </source>
</evidence>